<protein>
    <recommendedName>
        <fullName evidence="3">Thioredoxin family protein</fullName>
    </recommendedName>
</protein>
<comment type="caution">
    <text evidence="1">The sequence shown here is derived from an EMBL/GenBank/DDBJ whole genome shotgun (WGS) entry which is preliminary data.</text>
</comment>
<dbReference type="InterPro" id="IPR021219">
    <property type="entry name" value="DUF2703"/>
</dbReference>
<sequence length="104" mass="11886">MKITILHNKTCNIWRTTKGIIETILKESNLSAEIEEIAVANDAEAQEHHFAGSPQVLIDGQDIDPMARKVTNYHESGCRFYIWKDKLHEGPPKEMLEEAILNKK</sequence>
<evidence type="ECO:0000313" key="1">
    <source>
        <dbReference type="EMBL" id="OGI59574.1"/>
    </source>
</evidence>
<dbReference type="Pfam" id="PF10865">
    <property type="entry name" value="DUF2703"/>
    <property type="match status" value="1"/>
</dbReference>
<name>A0A1F6UQF5_9BACT</name>
<reference evidence="1 2" key="1">
    <citation type="journal article" date="2016" name="Nat. Commun.">
        <title>Thousands of microbial genomes shed light on interconnected biogeochemical processes in an aquifer system.</title>
        <authorList>
            <person name="Anantharaman K."/>
            <person name="Brown C.T."/>
            <person name="Hug L.A."/>
            <person name="Sharon I."/>
            <person name="Castelle C.J."/>
            <person name="Probst A.J."/>
            <person name="Thomas B.C."/>
            <person name="Singh A."/>
            <person name="Wilkins M.J."/>
            <person name="Karaoz U."/>
            <person name="Brodie E.L."/>
            <person name="Williams K.H."/>
            <person name="Hubbard S.S."/>
            <person name="Banfield J.F."/>
        </authorList>
    </citation>
    <scope>NUCLEOTIDE SEQUENCE [LARGE SCALE GENOMIC DNA]</scope>
</reference>
<dbReference type="EMBL" id="MFTI01000031">
    <property type="protein sequence ID" value="OGI59574.1"/>
    <property type="molecule type" value="Genomic_DNA"/>
</dbReference>
<gene>
    <name evidence="1" type="ORF">A2814_01100</name>
</gene>
<evidence type="ECO:0008006" key="3">
    <source>
        <dbReference type="Google" id="ProtNLM"/>
    </source>
</evidence>
<dbReference type="STRING" id="1801732.A2814_01100"/>
<evidence type="ECO:0000313" key="2">
    <source>
        <dbReference type="Proteomes" id="UP000177869"/>
    </source>
</evidence>
<dbReference type="Proteomes" id="UP000177869">
    <property type="component" value="Unassembled WGS sequence"/>
</dbReference>
<dbReference type="AlphaFoldDB" id="A0A1F6UQF5"/>
<proteinExistence type="predicted"/>
<organism evidence="1 2">
    <name type="scientific">Candidatus Nomurabacteria bacterium RIFCSPHIGHO2_01_FULL_38_19</name>
    <dbReference type="NCBI Taxonomy" id="1801732"/>
    <lineage>
        <taxon>Bacteria</taxon>
        <taxon>Candidatus Nomuraibacteriota</taxon>
    </lineage>
</organism>
<accession>A0A1F6UQF5</accession>